<proteinExistence type="predicted"/>
<dbReference type="Pfam" id="PF00533">
    <property type="entry name" value="BRCT"/>
    <property type="match status" value="1"/>
</dbReference>
<dbReference type="InterPro" id="IPR003125">
    <property type="entry name" value="WSN"/>
</dbReference>
<dbReference type="PROSITE" id="PS50297">
    <property type="entry name" value="ANK_REP_REGION"/>
    <property type="match status" value="1"/>
</dbReference>
<reference evidence="6" key="1">
    <citation type="submission" date="2016-11" db="UniProtKB">
        <authorList>
            <consortium name="WormBaseParasite"/>
        </authorList>
    </citation>
    <scope>IDENTIFICATION</scope>
</reference>
<dbReference type="SUPFAM" id="SSF52113">
    <property type="entry name" value="BRCT domain"/>
    <property type="match status" value="1"/>
</dbReference>
<feature type="repeat" description="ANK" evidence="1">
    <location>
        <begin position="898"/>
        <end position="930"/>
    </location>
</feature>
<feature type="transmembrane region" description="Helical" evidence="2">
    <location>
        <begin position="804"/>
        <end position="829"/>
    </location>
</feature>
<keyword evidence="2" id="KW-0812">Transmembrane</keyword>
<evidence type="ECO:0000256" key="3">
    <source>
        <dbReference type="SAM" id="SignalP"/>
    </source>
</evidence>
<dbReference type="InterPro" id="IPR001357">
    <property type="entry name" value="BRCT_dom"/>
</dbReference>
<feature type="chain" id="PRO_5009306813" evidence="3">
    <location>
        <begin position="20"/>
        <end position="1201"/>
    </location>
</feature>
<accession>A0A1I7SXM8</accession>
<dbReference type="WBParaSite" id="Csp11.Scaffold17.g80.t1">
    <property type="protein sequence ID" value="Csp11.Scaffold17.g80.t1"/>
    <property type="gene ID" value="Csp11.Scaffold17.g80"/>
</dbReference>
<dbReference type="eggNOG" id="KOG4177">
    <property type="taxonomic scope" value="Eukaryota"/>
</dbReference>
<dbReference type="InterPro" id="IPR036420">
    <property type="entry name" value="BRCT_dom_sf"/>
</dbReference>
<evidence type="ECO:0000256" key="1">
    <source>
        <dbReference type="PROSITE-ProRule" id="PRU00023"/>
    </source>
</evidence>
<dbReference type="SMART" id="SM00292">
    <property type="entry name" value="BRCT"/>
    <property type="match status" value="1"/>
</dbReference>
<dbReference type="SMART" id="SM00248">
    <property type="entry name" value="ANK"/>
    <property type="match status" value="2"/>
</dbReference>
<evidence type="ECO:0000259" key="4">
    <source>
        <dbReference type="PROSITE" id="PS50172"/>
    </source>
</evidence>
<sequence length="1201" mass="139620">MQIVFIILLIFGLLKPSEAPGPDRSDLSEIAEEFRKLSRITNSIYLQAATIRKDVQFREFLSDILRVDPANFSYILDVDTKTALSELKKMRKEMKKHDYLFVRKNRKIHPANLISDMKRMTMMETLMNNTDYFVEVSKIPDDILLKELPSIDASGVTNGPCSGLDSPTILEFSNLIRRNSMLPNNDELARIIVTMHDSELEKMRECIKSILELHGQIDLLPVWKANEEYEKFIDVRNMTLNFIDNKYSIINYANQQFQRMEELFERAEPLWEIAESSQVFENFQKSMESMHYHESGKSPKPDQIHTTGFRNSKDLLKVLDDMKSPWFKEKIARNGNTSELIKSTESFQNLSESVFNIEQSWKKFMKPNYSNFQEKTELLIRISQISKNYSNFKKLFERSKYVLNLCGLGKGVLEYEEYGIYEREQFPTINVIEKLTKVKTSVATLKRYLFNSLNTVKENFRFVMDSVKVIPSRIKNTNPTNALEKRGALYRFFANYDQKFDFLDYMEDVAFLSTNIDELKKALEEVNSSTAARTVTIQNLLVNNNFIDIFQCLKKNNFDTFKISDSIAALSALHEIARNYNKTFSKMIEYLEGLSEVQSKITFTEEYIQSMGSTRKKNDSNPVLLLKTPRVVTENIGICTQVLENLEKARISRSILLNVSEFSEDAETIILKRRLFEWTNPKGRLESMLKSADDLNAMAKELRNESFTNMTKIFDEAAKIYGISGTKEQLYRARNALSNSADNLIAAQYFESVRDFDLDFSKHQARLKNARLTVGTLNAFFDEIFGHNKRQKERLILREPPKTIWVTVLCGCIGFMILVLVLALVIYGLTENGRKKYKMTWLYYFGKIEEFEKRWRYSLFMDYSNGKNSVLDAVREGNKTNLMKAVKSGAYINVYNKFGNTALHVATKLGHPELVEILIKHGADRTLLNFENRTPDQIACLKNDQGNQEQHEKIQLIYKKYQNRKFRICVPQEFPESSFHIWIDEEAEINLTNQFMHKFQAITSDEPKTSTHCVVKTDAEGILETNSLELLTFVFNGLIIMKESWMTDCLNDPKLVIQDSKYLVEKIKFKNVIYETVLQWSESMAKGAIPYLNGVFVAVVMEKYDNLTTLTSIVDMHGGIMMDQFPQKKFFNKNSHPYLHSHLGPLFLIHDGTIDLTQYRDDPDKMYTLFNEEEFIIFMLKRDIRRDTRENPIPVLKEAKK</sequence>
<dbReference type="InterPro" id="IPR002110">
    <property type="entry name" value="Ankyrin_rpt"/>
</dbReference>
<dbReference type="InterPro" id="IPR036770">
    <property type="entry name" value="Ankyrin_rpt-contain_sf"/>
</dbReference>
<keyword evidence="5" id="KW-1185">Reference proteome</keyword>
<dbReference type="SMART" id="SM00453">
    <property type="entry name" value="WSN"/>
    <property type="match status" value="1"/>
</dbReference>
<protein>
    <submittedName>
        <fullName evidence="6">BRCT domain-containing protein</fullName>
    </submittedName>
</protein>
<dbReference type="Proteomes" id="UP000095282">
    <property type="component" value="Unplaced"/>
</dbReference>
<evidence type="ECO:0000256" key="2">
    <source>
        <dbReference type="SAM" id="Phobius"/>
    </source>
</evidence>
<evidence type="ECO:0000313" key="6">
    <source>
        <dbReference type="WBParaSite" id="Csp11.Scaffold17.g80.t1"/>
    </source>
</evidence>
<name>A0A1I7SXM8_9PELO</name>
<dbReference type="Gene3D" id="1.25.40.20">
    <property type="entry name" value="Ankyrin repeat-containing domain"/>
    <property type="match status" value="1"/>
</dbReference>
<dbReference type="Pfam" id="PF02206">
    <property type="entry name" value="WSN"/>
    <property type="match status" value="1"/>
</dbReference>
<feature type="signal peptide" evidence="3">
    <location>
        <begin position="1"/>
        <end position="19"/>
    </location>
</feature>
<keyword evidence="2" id="KW-1133">Transmembrane helix</keyword>
<dbReference type="Pfam" id="PF12796">
    <property type="entry name" value="Ank_2"/>
    <property type="match status" value="1"/>
</dbReference>
<dbReference type="PROSITE" id="PS50088">
    <property type="entry name" value="ANK_REPEAT"/>
    <property type="match status" value="1"/>
</dbReference>
<keyword evidence="3" id="KW-0732">Signal</keyword>
<dbReference type="SUPFAM" id="SSF48403">
    <property type="entry name" value="Ankyrin repeat"/>
    <property type="match status" value="1"/>
</dbReference>
<evidence type="ECO:0000313" key="5">
    <source>
        <dbReference type="Proteomes" id="UP000095282"/>
    </source>
</evidence>
<dbReference type="PANTHER" id="PTHR22956:SF14">
    <property type="entry name" value="BRCT DOMAIN-CONTAINING PROTEIN"/>
    <property type="match status" value="1"/>
</dbReference>
<keyword evidence="2" id="KW-0472">Membrane</keyword>
<dbReference type="PROSITE" id="PS50172">
    <property type="entry name" value="BRCT"/>
    <property type="match status" value="1"/>
</dbReference>
<organism evidence="5 6">
    <name type="scientific">Caenorhabditis tropicalis</name>
    <dbReference type="NCBI Taxonomy" id="1561998"/>
    <lineage>
        <taxon>Eukaryota</taxon>
        <taxon>Metazoa</taxon>
        <taxon>Ecdysozoa</taxon>
        <taxon>Nematoda</taxon>
        <taxon>Chromadorea</taxon>
        <taxon>Rhabditida</taxon>
        <taxon>Rhabditina</taxon>
        <taxon>Rhabditomorpha</taxon>
        <taxon>Rhabditoidea</taxon>
        <taxon>Rhabditidae</taxon>
        <taxon>Peloderinae</taxon>
        <taxon>Caenorhabditis</taxon>
    </lineage>
</organism>
<dbReference type="AlphaFoldDB" id="A0A1I7SXM8"/>
<keyword evidence="1" id="KW-0040">ANK repeat</keyword>
<feature type="domain" description="BRCT" evidence="4">
    <location>
        <begin position="1002"/>
        <end position="1063"/>
    </location>
</feature>
<dbReference type="InterPro" id="IPR053345">
    <property type="entry name" value="Ankyrin_repeat-containing"/>
</dbReference>
<dbReference type="Gene3D" id="3.40.50.10190">
    <property type="entry name" value="BRCT domain"/>
    <property type="match status" value="1"/>
</dbReference>
<dbReference type="PANTHER" id="PTHR22956">
    <property type="entry name" value="ANKYRIN REPEAT-CONTAINING PROTEIN F37A4.4-RELATED-RELATED"/>
    <property type="match status" value="1"/>
</dbReference>
<dbReference type="STRING" id="1561998.A0A1I7SXM8"/>